<organism evidence="2 3">
    <name type="scientific">Acaulospora morrowiae</name>
    <dbReference type="NCBI Taxonomy" id="94023"/>
    <lineage>
        <taxon>Eukaryota</taxon>
        <taxon>Fungi</taxon>
        <taxon>Fungi incertae sedis</taxon>
        <taxon>Mucoromycota</taxon>
        <taxon>Glomeromycotina</taxon>
        <taxon>Glomeromycetes</taxon>
        <taxon>Diversisporales</taxon>
        <taxon>Acaulosporaceae</taxon>
        <taxon>Acaulospora</taxon>
    </lineage>
</organism>
<proteinExistence type="predicted"/>
<dbReference type="SUPFAM" id="SSF53335">
    <property type="entry name" value="S-adenosyl-L-methionine-dependent methyltransferases"/>
    <property type="match status" value="1"/>
</dbReference>
<evidence type="ECO:0000313" key="3">
    <source>
        <dbReference type="Proteomes" id="UP000789342"/>
    </source>
</evidence>
<dbReference type="InterPro" id="IPR041698">
    <property type="entry name" value="Methyltransf_25"/>
</dbReference>
<evidence type="ECO:0000313" key="2">
    <source>
        <dbReference type="EMBL" id="CAG8602268.1"/>
    </source>
</evidence>
<dbReference type="CDD" id="cd02440">
    <property type="entry name" value="AdoMet_MTases"/>
    <property type="match status" value="1"/>
</dbReference>
<dbReference type="Pfam" id="PF13649">
    <property type="entry name" value="Methyltransf_25"/>
    <property type="match status" value="1"/>
</dbReference>
<gene>
    <name evidence="2" type="ORF">AMORRO_LOCUS7834</name>
</gene>
<protein>
    <submittedName>
        <fullName evidence="2">14549_t:CDS:1</fullName>
    </submittedName>
</protein>
<comment type="caution">
    <text evidence="2">The sequence shown here is derived from an EMBL/GenBank/DDBJ whole genome shotgun (WGS) entry which is preliminary data.</text>
</comment>
<dbReference type="EMBL" id="CAJVPV010006262">
    <property type="protein sequence ID" value="CAG8602268.1"/>
    <property type="molecule type" value="Genomic_DNA"/>
</dbReference>
<keyword evidence="3" id="KW-1185">Reference proteome</keyword>
<sequence>MVVAELTTSETNFKYIDGRRYNNIEGLKYPLPNDYDELDRLHLQHFVIRHIFQSNFSAPVEHVLNRDGSKVLDVGCGTGSWAFDMATNYPKAEFIGVDISPVQPYSIKPRNVSFINTDVLNGLPFEDNTFDYVFQRLMVISIPRNFWPDHISELTRVLKPGGYLELSEIGPPYELGPVSAKIRSAFEHFSEHKDIDFNVLCKLRSFVEQNGQFNDIHEVKNESFFSPETGKLGRAAIDNIKILFGNLISTLMPILDVTSEEYYEMVNSMCKELSDFNSYQHIIRIYACKMENN</sequence>
<dbReference type="InterPro" id="IPR029063">
    <property type="entry name" value="SAM-dependent_MTases_sf"/>
</dbReference>
<dbReference type="Gene3D" id="3.40.50.150">
    <property type="entry name" value="Vaccinia Virus protein VP39"/>
    <property type="match status" value="1"/>
</dbReference>
<dbReference type="OrthoDB" id="2013972at2759"/>
<reference evidence="2" key="1">
    <citation type="submission" date="2021-06" db="EMBL/GenBank/DDBJ databases">
        <authorList>
            <person name="Kallberg Y."/>
            <person name="Tangrot J."/>
            <person name="Rosling A."/>
        </authorList>
    </citation>
    <scope>NUCLEOTIDE SEQUENCE</scope>
    <source>
        <strain evidence="2">CL551</strain>
    </source>
</reference>
<dbReference type="Proteomes" id="UP000789342">
    <property type="component" value="Unassembled WGS sequence"/>
</dbReference>
<feature type="domain" description="Methyltransferase" evidence="1">
    <location>
        <begin position="71"/>
        <end position="162"/>
    </location>
</feature>
<accession>A0A9N9CI06</accession>
<name>A0A9N9CI06_9GLOM</name>
<dbReference type="AlphaFoldDB" id="A0A9N9CI06"/>
<evidence type="ECO:0000259" key="1">
    <source>
        <dbReference type="Pfam" id="PF13649"/>
    </source>
</evidence>
<dbReference type="PANTHER" id="PTHR43591">
    <property type="entry name" value="METHYLTRANSFERASE"/>
    <property type="match status" value="1"/>
</dbReference>